<proteinExistence type="inferred from homology"/>
<keyword evidence="3" id="KW-0479">Metal-binding</keyword>
<comment type="caution">
    <text evidence="8">The sequence shown here is derived from an EMBL/GenBank/DDBJ whole genome shotgun (WGS) entry which is preliminary data.</text>
</comment>
<comment type="cofactor">
    <cofactor evidence="1">
        <name>Fe(2+)</name>
        <dbReference type="ChEBI" id="CHEBI:29033"/>
    </cofactor>
</comment>
<keyword evidence="6" id="KW-0408">Iron</keyword>
<keyword evidence="4 8" id="KW-0223">Dioxygenase</keyword>
<accession>A0A562EQ25</accession>
<reference evidence="8 9" key="1">
    <citation type="submission" date="2019-07" db="EMBL/GenBank/DDBJ databases">
        <title>Genome sequencing of lignin-degrading bacterial isolates.</title>
        <authorList>
            <person name="Gladden J."/>
        </authorList>
    </citation>
    <scope>NUCLEOTIDE SEQUENCE [LARGE SCALE GENOMIC DNA]</scope>
    <source>
        <strain evidence="8 9">J45</strain>
    </source>
</reference>
<dbReference type="GO" id="GO:0051213">
    <property type="term" value="F:dioxygenase activity"/>
    <property type="evidence" value="ECO:0007669"/>
    <property type="project" value="UniProtKB-KW"/>
</dbReference>
<protein>
    <submittedName>
        <fullName evidence="8">Alpha-ketoglutarate-dependent taurine dioxygenase</fullName>
    </submittedName>
</protein>
<dbReference type="InterPro" id="IPR003819">
    <property type="entry name" value="TauD/TfdA-like"/>
</dbReference>
<dbReference type="InterPro" id="IPR051178">
    <property type="entry name" value="TfdA_dioxygenase"/>
</dbReference>
<gene>
    <name evidence="8" type="ORF">L618_001000000610</name>
</gene>
<dbReference type="PANTHER" id="PTHR43779:SF3">
    <property type="entry name" value="(3R)-3-[(CARBOXYMETHYL)AMINO]FATTY ACID OXYGENASE_DECARBOXYLASE"/>
    <property type="match status" value="1"/>
</dbReference>
<dbReference type="Proteomes" id="UP000317573">
    <property type="component" value="Unassembled WGS sequence"/>
</dbReference>
<feature type="domain" description="TauD/TfdA-like" evidence="7">
    <location>
        <begin position="42"/>
        <end position="297"/>
    </location>
</feature>
<evidence type="ECO:0000256" key="3">
    <source>
        <dbReference type="ARBA" id="ARBA00022723"/>
    </source>
</evidence>
<dbReference type="EMBL" id="VLJT01000002">
    <property type="protein sequence ID" value="TWH24097.1"/>
    <property type="molecule type" value="Genomic_DNA"/>
</dbReference>
<keyword evidence="5" id="KW-0560">Oxidoreductase</keyword>
<evidence type="ECO:0000259" key="7">
    <source>
        <dbReference type="Pfam" id="PF02668"/>
    </source>
</evidence>
<organism evidence="8 9">
    <name type="scientific">Rhodococcus rhodochrous J45</name>
    <dbReference type="NCBI Taxonomy" id="935266"/>
    <lineage>
        <taxon>Bacteria</taxon>
        <taxon>Bacillati</taxon>
        <taxon>Actinomycetota</taxon>
        <taxon>Actinomycetes</taxon>
        <taxon>Mycobacteriales</taxon>
        <taxon>Nocardiaceae</taxon>
        <taxon>Rhodococcus</taxon>
    </lineage>
</organism>
<dbReference type="PANTHER" id="PTHR43779">
    <property type="entry name" value="DIOXYGENASE RV0097-RELATED"/>
    <property type="match status" value="1"/>
</dbReference>
<evidence type="ECO:0000256" key="4">
    <source>
        <dbReference type="ARBA" id="ARBA00022964"/>
    </source>
</evidence>
<dbReference type="SUPFAM" id="SSF51197">
    <property type="entry name" value="Clavaminate synthase-like"/>
    <property type="match status" value="1"/>
</dbReference>
<dbReference type="InterPro" id="IPR042098">
    <property type="entry name" value="TauD-like_sf"/>
</dbReference>
<evidence type="ECO:0000256" key="2">
    <source>
        <dbReference type="ARBA" id="ARBA00005896"/>
    </source>
</evidence>
<evidence type="ECO:0000256" key="1">
    <source>
        <dbReference type="ARBA" id="ARBA00001954"/>
    </source>
</evidence>
<evidence type="ECO:0000256" key="5">
    <source>
        <dbReference type="ARBA" id="ARBA00023002"/>
    </source>
</evidence>
<dbReference type="GO" id="GO:0046872">
    <property type="term" value="F:metal ion binding"/>
    <property type="evidence" value="ECO:0007669"/>
    <property type="project" value="UniProtKB-KW"/>
</dbReference>
<dbReference type="AlphaFoldDB" id="A0A562EQ25"/>
<evidence type="ECO:0000256" key="6">
    <source>
        <dbReference type="ARBA" id="ARBA00023004"/>
    </source>
</evidence>
<evidence type="ECO:0000313" key="9">
    <source>
        <dbReference type="Proteomes" id="UP000317573"/>
    </source>
</evidence>
<dbReference type="Pfam" id="PF02668">
    <property type="entry name" value="TauD"/>
    <property type="match status" value="1"/>
</dbReference>
<evidence type="ECO:0000313" key="8">
    <source>
        <dbReference type="EMBL" id="TWH24097.1"/>
    </source>
</evidence>
<dbReference type="Gene3D" id="3.60.130.10">
    <property type="entry name" value="Clavaminate synthase-like"/>
    <property type="match status" value="1"/>
</dbReference>
<sequence>MSDPRHATAARMGEFSGSCGSQLRESMVLATGREILVISTTALSPSLGVEVTGLDSLDDERVVAQLLEALKWRGVLLVRGIHLDDEAQVAFSRKLGKVVMPVPGEEIFTVSLDPAKTPTAEYLKGTFHWHIDDTTNEVPAKATTLTARHVAMVGGGTEFASTYAAYENLPDHEKKRYEGLRVVHSFEAAQRLVYPDPTEEQVARWRALPPRESSLVWERRDGRRSLVIGATADHIVGMRPEESRELLDELLAWTTQERFCYSHEWQVGDLVVWDNTGMLHRALPYDPSSERLMRRTTIVGDEPWQ</sequence>
<comment type="similarity">
    <text evidence="2">Belongs to the TfdA dioxygenase family.</text>
</comment>
<name>A0A562EQ25_RHORH</name>